<dbReference type="InterPro" id="IPR047707">
    <property type="entry name" value="VdcD-like"/>
</dbReference>
<dbReference type="OrthoDB" id="5877746at2"/>
<dbReference type="NCBIfam" id="NF041205">
    <property type="entry name" value="VdcD"/>
    <property type="match status" value="1"/>
</dbReference>
<protein>
    <recommendedName>
        <fullName evidence="3">Phenolic acid decarboxylase subunit D</fullName>
    </recommendedName>
</protein>
<keyword evidence="2" id="KW-1185">Reference proteome</keyword>
<evidence type="ECO:0000313" key="1">
    <source>
        <dbReference type="EMBL" id="TDD38808.1"/>
    </source>
</evidence>
<sequence length="78" mass="8753">MSAEETVCPRCAAAEIRSVTTSPVPGVWEVLQCLPCLYMWRTSEPDRRTRRDSYPDSFKLTAEDIANATEVPAIPPLR</sequence>
<comment type="caution">
    <text evidence="1">The sequence shown here is derived from an EMBL/GenBank/DDBJ whole genome shotgun (WGS) entry which is preliminary data.</text>
</comment>
<dbReference type="RefSeq" id="WP_132493541.1">
    <property type="nucleotide sequence ID" value="NZ_SMKW01000082.1"/>
</dbReference>
<name>A0A4R4Y362_9PSEU</name>
<dbReference type="Proteomes" id="UP000294947">
    <property type="component" value="Unassembled WGS sequence"/>
</dbReference>
<proteinExistence type="predicted"/>
<dbReference type="Pfam" id="PF26358">
    <property type="entry name" value="EcdD_BsdD_detox"/>
    <property type="match status" value="1"/>
</dbReference>
<reference evidence="1 2" key="1">
    <citation type="submission" date="2019-03" db="EMBL/GenBank/DDBJ databases">
        <title>Draft genome sequences of novel Actinobacteria.</title>
        <authorList>
            <person name="Sahin N."/>
            <person name="Ay H."/>
            <person name="Saygin H."/>
        </authorList>
    </citation>
    <scope>NUCLEOTIDE SEQUENCE [LARGE SCALE GENOMIC DNA]</scope>
    <source>
        <strain evidence="1 2">7K502</strain>
    </source>
</reference>
<gene>
    <name evidence="1" type="ORF">E1288_38095</name>
</gene>
<organism evidence="1 2">
    <name type="scientific">Saccharopolyspora elongata</name>
    <dbReference type="NCBI Taxonomy" id="2530387"/>
    <lineage>
        <taxon>Bacteria</taxon>
        <taxon>Bacillati</taxon>
        <taxon>Actinomycetota</taxon>
        <taxon>Actinomycetes</taxon>
        <taxon>Pseudonocardiales</taxon>
        <taxon>Pseudonocardiaceae</taxon>
        <taxon>Saccharopolyspora</taxon>
    </lineage>
</organism>
<dbReference type="AlphaFoldDB" id="A0A4R4Y362"/>
<evidence type="ECO:0008006" key="3">
    <source>
        <dbReference type="Google" id="ProtNLM"/>
    </source>
</evidence>
<evidence type="ECO:0000313" key="2">
    <source>
        <dbReference type="Proteomes" id="UP000294947"/>
    </source>
</evidence>
<dbReference type="EMBL" id="SMKW01000082">
    <property type="protein sequence ID" value="TDD38808.1"/>
    <property type="molecule type" value="Genomic_DNA"/>
</dbReference>
<accession>A0A4R4Y362</accession>